<protein>
    <submittedName>
        <fullName evidence="2">Uncharacterized protein</fullName>
    </submittedName>
</protein>
<dbReference type="EMBL" id="CBXF010000091">
    <property type="protein sequence ID" value="CDL83533.1"/>
    <property type="molecule type" value="Genomic_DNA"/>
</dbReference>
<keyword evidence="1" id="KW-0812">Transmembrane</keyword>
<proteinExistence type="predicted"/>
<reference evidence="2" key="1">
    <citation type="submission" date="2013-11" db="EMBL/GenBank/DDBJ databases">
        <title>Draft genome sequence and annotation of the entomopathogenic bacteria, Xenorhabdus cabanillasi strain JM26 and Xenorhabdus szentirmai strain DSM 16338.</title>
        <authorList>
            <person name="Gualtieri M."/>
            <person name="Ogier J.C."/>
            <person name="Pages S."/>
            <person name="Givaudan A."/>
            <person name="Gaudriault S."/>
        </authorList>
    </citation>
    <scope>NUCLEOTIDE SEQUENCE [LARGE SCALE GENOMIC DNA]</scope>
    <source>
        <strain evidence="2">DSM 16338</strain>
    </source>
</reference>
<sequence length="38" mass="4639">MAIKEKHFLMEMKFIPSECLNLFAIFLFLYQDIFLESH</sequence>
<evidence type="ECO:0000313" key="2">
    <source>
        <dbReference type="EMBL" id="CDL83533.1"/>
    </source>
</evidence>
<keyword evidence="3" id="KW-1185">Reference proteome</keyword>
<evidence type="ECO:0000256" key="1">
    <source>
        <dbReference type="SAM" id="Phobius"/>
    </source>
</evidence>
<name>W1J0D5_9GAMM</name>
<evidence type="ECO:0000313" key="3">
    <source>
        <dbReference type="Proteomes" id="UP000019202"/>
    </source>
</evidence>
<feature type="transmembrane region" description="Helical" evidence="1">
    <location>
        <begin position="12"/>
        <end position="30"/>
    </location>
</feature>
<keyword evidence="1" id="KW-0472">Membrane</keyword>
<gene>
    <name evidence="2" type="ORF">XSR1_320011</name>
</gene>
<accession>W1J0D5</accession>
<keyword evidence="1" id="KW-1133">Transmembrane helix</keyword>
<dbReference type="Proteomes" id="UP000019202">
    <property type="component" value="Unassembled WGS sequence"/>
</dbReference>
<comment type="caution">
    <text evidence="2">The sequence shown here is derived from an EMBL/GenBank/DDBJ whole genome shotgun (WGS) entry which is preliminary data.</text>
</comment>
<organism evidence="2 3">
    <name type="scientific">Xenorhabdus szentirmaii DSM 16338</name>
    <dbReference type="NCBI Taxonomy" id="1427518"/>
    <lineage>
        <taxon>Bacteria</taxon>
        <taxon>Pseudomonadati</taxon>
        <taxon>Pseudomonadota</taxon>
        <taxon>Gammaproteobacteria</taxon>
        <taxon>Enterobacterales</taxon>
        <taxon>Morganellaceae</taxon>
        <taxon>Xenorhabdus</taxon>
    </lineage>
</organism>
<dbReference type="AlphaFoldDB" id="W1J0D5"/>